<dbReference type="RefSeq" id="XP_013779462.1">
    <property type="nucleotide sequence ID" value="XM_013924008.2"/>
</dbReference>
<dbReference type="Pfam" id="PF01965">
    <property type="entry name" value="DJ-1_PfpI"/>
    <property type="match status" value="1"/>
</dbReference>
<dbReference type="InterPro" id="IPR029062">
    <property type="entry name" value="Class_I_gatase-like"/>
</dbReference>
<dbReference type="CDD" id="cd03135">
    <property type="entry name" value="GATase1_DJ-1"/>
    <property type="match status" value="1"/>
</dbReference>
<dbReference type="Proteomes" id="UP000694941">
    <property type="component" value="Unplaced"/>
</dbReference>
<dbReference type="PANTHER" id="PTHR48094">
    <property type="entry name" value="PROTEIN/NUCLEIC ACID DEGLYCASE DJ-1-RELATED"/>
    <property type="match status" value="1"/>
</dbReference>
<dbReference type="GeneID" id="106463924"/>
<protein>
    <submittedName>
        <fullName evidence="3">Protein DJ-1zDJ-1-like isoform X2</fullName>
    </submittedName>
</protein>
<dbReference type="Gene3D" id="3.40.50.880">
    <property type="match status" value="2"/>
</dbReference>
<dbReference type="InterPro" id="IPR050325">
    <property type="entry name" value="Prot/Nucl_acid_deglycase"/>
</dbReference>
<keyword evidence="2" id="KW-1185">Reference proteome</keyword>
<proteinExistence type="predicted"/>
<reference evidence="3" key="1">
    <citation type="submission" date="2025-08" db="UniProtKB">
        <authorList>
            <consortium name="RefSeq"/>
        </authorList>
    </citation>
    <scope>IDENTIFICATION</scope>
    <source>
        <tissue evidence="3">Muscle</tissue>
    </source>
</reference>
<name>A0ABM1BCX2_LIMPO</name>
<dbReference type="SUPFAM" id="SSF52317">
    <property type="entry name" value="Class I glutamine amidotransferase-like"/>
    <property type="match status" value="1"/>
</dbReference>
<evidence type="ECO:0000259" key="1">
    <source>
        <dbReference type="Pfam" id="PF01965"/>
    </source>
</evidence>
<organism evidence="2 3">
    <name type="scientific">Limulus polyphemus</name>
    <name type="common">Atlantic horseshoe crab</name>
    <dbReference type="NCBI Taxonomy" id="6850"/>
    <lineage>
        <taxon>Eukaryota</taxon>
        <taxon>Metazoa</taxon>
        <taxon>Ecdysozoa</taxon>
        <taxon>Arthropoda</taxon>
        <taxon>Chelicerata</taxon>
        <taxon>Merostomata</taxon>
        <taxon>Xiphosura</taxon>
        <taxon>Limulidae</taxon>
        <taxon>Limulus</taxon>
    </lineage>
</organism>
<evidence type="ECO:0000313" key="2">
    <source>
        <dbReference type="Proteomes" id="UP000694941"/>
    </source>
</evidence>
<sequence length="161" mass="17141">MTNSKSALVILADGAGELEAVMLIDVMRRGGITVKIAGLEGEKPVLCSRDILIVPDSSLEDAIKEGPYDIIVLPGGLKGAENLAKSSLVKDVLQEQEENSRLIAAICAGKYKYSEARIVADGKLITSRGPGTAFEFALMIVEKLMGRDIANSLIAPMLLEI</sequence>
<dbReference type="PANTHER" id="PTHR48094:SF12">
    <property type="entry name" value="PARKINSON DISEASE PROTEIN 7 HOMOLOG"/>
    <property type="match status" value="1"/>
</dbReference>
<feature type="domain" description="DJ-1/PfpI" evidence="1">
    <location>
        <begin position="5"/>
        <end position="110"/>
    </location>
</feature>
<dbReference type="InterPro" id="IPR002818">
    <property type="entry name" value="DJ-1/PfpI"/>
</dbReference>
<gene>
    <name evidence="3" type="primary">LOC106463924</name>
</gene>
<evidence type="ECO:0000313" key="3">
    <source>
        <dbReference type="RefSeq" id="XP_013779462.1"/>
    </source>
</evidence>
<accession>A0ABM1BCX2</accession>